<dbReference type="GO" id="GO:0042834">
    <property type="term" value="F:peptidoglycan binding"/>
    <property type="evidence" value="ECO:0007669"/>
    <property type="project" value="InterPro"/>
</dbReference>
<dbReference type="Proteomes" id="UP001165667">
    <property type="component" value="Unassembled WGS sequence"/>
</dbReference>
<gene>
    <name evidence="3" type="ORF">M8523_22665</name>
</gene>
<dbReference type="Pfam" id="PF05036">
    <property type="entry name" value="SPOR"/>
    <property type="match status" value="1"/>
</dbReference>
<evidence type="ECO:0000313" key="4">
    <source>
        <dbReference type="Proteomes" id="UP001165667"/>
    </source>
</evidence>
<feature type="compositionally biased region" description="Basic and acidic residues" evidence="1">
    <location>
        <begin position="104"/>
        <end position="118"/>
    </location>
</feature>
<accession>A0AA41YYB0</accession>
<reference evidence="3" key="1">
    <citation type="submission" date="2022-05" db="EMBL/GenBank/DDBJ databases">
        <authorList>
            <person name="Pankratov T."/>
        </authorList>
    </citation>
    <scope>NUCLEOTIDE SEQUENCE</scope>
    <source>
        <strain evidence="3">BP6-180914</strain>
    </source>
</reference>
<dbReference type="InterPro" id="IPR036680">
    <property type="entry name" value="SPOR-like_sf"/>
</dbReference>
<dbReference type="PROSITE" id="PS51724">
    <property type="entry name" value="SPOR"/>
    <property type="match status" value="1"/>
</dbReference>
<feature type="compositionally biased region" description="Low complexity" evidence="1">
    <location>
        <begin position="277"/>
        <end position="293"/>
    </location>
</feature>
<proteinExistence type="predicted"/>
<feature type="compositionally biased region" description="Low complexity" evidence="1">
    <location>
        <begin position="323"/>
        <end position="332"/>
    </location>
</feature>
<organism evidence="3 4">
    <name type="scientific">Lichenifustis flavocetrariae</name>
    <dbReference type="NCBI Taxonomy" id="2949735"/>
    <lineage>
        <taxon>Bacteria</taxon>
        <taxon>Pseudomonadati</taxon>
        <taxon>Pseudomonadota</taxon>
        <taxon>Alphaproteobacteria</taxon>
        <taxon>Hyphomicrobiales</taxon>
        <taxon>Lichenihabitantaceae</taxon>
        <taxon>Lichenifustis</taxon>
    </lineage>
</organism>
<dbReference type="Gene3D" id="3.30.70.1070">
    <property type="entry name" value="Sporulation related repeat"/>
    <property type="match status" value="1"/>
</dbReference>
<comment type="caution">
    <text evidence="3">The sequence shown here is derived from an EMBL/GenBank/DDBJ whole genome shotgun (WGS) entry which is preliminary data.</text>
</comment>
<evidence type="ECO:0000259" key="2">
    <source>
        <dbReference type="PROSITE" id="PS51724"/>
    </source>
</evidence>
<dbReference type="AlphaFoldDB" id="A0AA41YYB0"/>
<feature type="compositionally biased region" description="Low complexity" evidence="1">
    <location>
        <begin position="398"/>
        <end position="415"/>
    </location>
</feature>
<feature type="region of interest" description="Disordered" evidence="1">
    <location>
        <begin position="1"/>
        <end position="26"/>
    </location>
</feature>
<dbReference type="EMBL" id="JAMOIM010000018">
    <property type="protein sequence ID" value="MCW6510821.1"/>
    <property type="molecule type" value="Genomic_DNA"/>
</dbReference>
<evidence type="ECO:0000313" key="3">
    <source>
        <dbReference type="EMBL" id="MCW6510821.1"/>
    </source>
</evidence>
<dbReference type="InterPro" id="IPR007730">
    <property type="entry name" value="SPOR-like_dom"/>
</dbReference>
<feature type="region of interest" description="Disordered" evidence="1">
    <location>
        <begin position="211"/>
        <end position="435"/>
    </location>
</feature>
<feature type="domain" description="SPOR" evidence="2">
    <location>
        <begin position="412"/>
        <end position="495"/>
    </location>
</feature>
<dbReference type="RefSeq" id="WP_282587194.1">
    <property type="nucleotide sequence ID" value="NZ_JAMOIM010000018.1"/>
</dbReference>
<protein>
    <submittedName>
        <fullName evidence="3">SPOR domain-containing protein</fullName>
    </submittedName>
</protein>
<feature type="compositionally biased region" description="Polar residues" evidence="1">
    <location>
        <begin position="235"/>
        <end position="245"/>
    </location>
</feature>
<feature type="region of interest" description="Disordered" evidence="1">
    <location>
        <begin position="47"/>
        <end position="183"/>
    </location>
</feature>
<keyword evidence="4" id="KW-1185">Reference proteome</keyword>
<dbReference type="SUPFAM" id="SSF110997">
    <property type="entry name" value="Sporulation related repeat"/>
    <property type="match status" value="1"/>
</dbReference>
<feature type="compositionally biased region" description="Low complexity" evidence="1">
    <location>
        <begin position="381"/>
        <end position="391"/>
    </location>
</feature>
<feature type="compositionally biased region" description="Polar residues" evidence="1">
    <location>
        <begin position="361"/>
        <end position="373"/>
    </location>
</feature>
<name>A0AA41YYB0_9HYPH</name>
<sequence>MSEPFLKSRPGAGGYDVQGEKAGYGVPREDPLAELARLVGKDDPFRAGAARAPAANVSPFPQLGAPHHPEHPEEESYEPHPDDVFGDNQETAYPDFDAQLRGSLDTRHGEDLRQRDSLRFPPVPASHDAFDPGHSYPAGATRGDAPPLNADLWAEGALPQDSMQPGPFDGPVRNSEGEEQRSPRRTVLVLAAVLLLTGGGLGATFLMRESSAVGGGSSSTPTIMASDTPVKVQSPDVTNGASPDGNTALLEKSGSDKVDNAKVVTKIEQPVDLNQLPKPATSPAASAPSQAASPPNPFPEPRKVKTVLIRPDGSVVGDAPQTSSPVVPGGVVMPAAADLGTAQPQADMAAPPPAPVAKPSTPKSTARVSSTPKDPNGGASGAKQAAAPAHVAKPKPPVAVADASAPAETTPAATPGSWSVQLAAPPSEQEAKDVAARLQKKFASELGGQKPSIHKADRDGKSIYRVRIGGQSQDDAKALCSKLQASGGSCFVVRN</sequence>
<evidence type="ECO:0000256" key="1">
    <source>
        <dbReference type="SAM" id="MobiDB-lite"/>
    </source>
</evidence>